<dbReference type="EMBL" id="CAAALY010025370">
    <property type="protein sequence ID" value="VEL15657.1"/>
    <property type="molecule type" value="Genomic_DNA"/>
</dbReference>
<evidence type="ECO:0000313" key="2">
    <source>
        <dbReference type="Proteomes" id="UP000784294"/>
    </source>
</evidence>
<accession>A0A3S5B810</accession>
<evidence type="ECO:0000313" key="1">
    <source>
        <dbReference type="EMBL" id="VEL15657.1"/>
    </source>
</evidence>
<organism evidence="1 2">
    <name type="scientific">Protopolystoma xenopodis</name>
    <dbReference type="NCBI Taxonomy" id="117903"/>
    <lineage>
        <taxon>Eukaryota</taxon>
        <taxon>Metazoa</taxon>
        <taxon>Spiralia</taxon>
        <taxon>Lophotrochozoa</taxon>
        <taxon>Platyhelminthes</taxon>
        <taxon>Monogenea</taxon>
        <taxon>Polyopisthocotylea</taxon>
        <taxon>Polystomatidea</taxon>
        <taxon>Polystomatidae</taxon>
        <taxon>Protopolystoma</taxon>
    </lineage>
</organism>
<proteinExistence type="predicted"/>
<gene>
    <name evidence="1" type="ORF">PXEA_LOCUS9097</name>
</gene>
<dbReference type="AlphaFoldDB" id="A0A3S5B810"/>
<dbReference type="Proteomes" id="UP000784294">
    <property type="component" value="Unassembled WGS sequence"/>
</dbReference>
<name>A0A3S5B810_9PLAT</name>
<comment type="caution">
    <text evidence="1">The sequence shown here is derived from an EMBL/GenBank/DDBJ whole genome shotgun (WGS) entry which is preliminary data.</text>
</comment>
<keyword evidence="2" id="KW-1185">Reference proteome</keyword>
<protein>
    <submittedName>
        <fullName evidence="1">Uncharacterized protein</fullName>
    </submittedName>
</protein>
<sequence>MNPNENKLNSSALEKDPISVQLNGADVHSLSLSVFLSVYSSVCPPLSGHLSVQQGLENCRPDLFPTQSVTFES</sequence>
<reference evidence="1" key="1">
    <citation type="submission" date="2018-11" db="EMBL/GenBank/DDBJ databases">
        <authorList>
            <consortium name="Pathogen Informatics"/>
        </authorList>
    </citation>
    <scope>NUCLEOTIDE SEQUENCE</scope>
</reference>